<feature type="domain" description="Radical SAM core" evidence="7">
    <location>
        <begin position="11"/>
        <end position="224"/>
    </location>
</feature>
<dbReference type="PROSITE" id="PS51918">
    <property type="entry name" value="RADICAL_SAM"/>
    <property type="match status" value="1"/>
</dbReference>
<name>A0A444JH74_9BACT</name>
<dbReference type="GO" id="GO:0046872">
    <property type="term" value="F:metal ion binding"/>
    <property type="evidence" value="ECO:0007669"/>
    <property type="project" value="UniProtKB-KW"/>
</dbReference>
<dbReference type="InterPro" id="IPR023885">
    <property type="entry name" value="4Fe4S-binding_SPASM_dom"/>
</dbReference>
<keyword evidence="6" id="KW-0411">Iron-sulfur</keyword>
<comment type="cofactor">
    <cofactor evidence="1">
        <name>[4Fe-4S] cluster</name>
        <dbReference type="ChEBI" id="CHEBI:49883"/>
    </cofactor>
</comment>
<evidence type="ECO:0000313" key="9">
    <source>
        <dbReference type="Proteomes" id="UP000288892"/>
    </source>
</evidence>
<comment type="caution">
    <text evidence="8">The sequence shown here is derived from an EMBL/GenBank/DDBJ whole genome shotgun (WGS) entry which is preliminary data.</text>
</comment>
<dbReference type="PIRSF" id="PIRSF037420">
    <property type="entry name" value="PQQ_syn_pqqE"/>
    <property type="match status" value="1"/>
</dbReference>
<dbReference type="SFLD" id="SFLDS00029">
    <property type="entry name" value="Radical_SAM"/>
    <property type="match status" value="1"/>
</dbReference>
<evidence type="ECO:0000256" key="1">
    <source>
        <dbReference type="ARBA" id="ARBA00001966"/>
    </source>
</evidence>
<dbReference type="InterPro" id="IPR058240">
    <property type="entry name" value="rSAM_sf"/>
</dbReference>
<sequence>MYKDRILRRVRERRLLHSVSLELTFQCNLHCYYCYNDRLKTGNMLSLDQYRVLLRDLAEMQTLFLMLTGGEPMLHPDFFEIGKLAQDLGFVVRVRTNGHILNRDNCTRLREEVAPYMIEVSLHGATADVHDRQTRVPGSFDRLLKNLSTAMDVGLRCSVVTTPTAWNEHQIEEMLALCDALGLPLRFQGPVGPRDNGDTEPLALQPAQATWDLISALQKQRRHDAMPSPAQDQAADLFSEEQPEERAMCGVGVSGVDIDPFGNVQACMHLQEPAGNLHRQSIKDIWNHSPLFQQARQRAVSAAKQFTDTSPRQFGAPLYCIAVEENIRQIKKVRQGVDSAPVLIDYFDKINRV</sequence>
<dbReference type="Pfam" id="PF04055">
    <property type="entry name" value="Radical_SAM"/>
    <property type="match status" value="1"/>
</dbReference>
<dbReference type="GO" id="GO:0051539">
    <property type="term" value="F:4 iron, 4 sulfur cluster binding"/>
    <property type="evidence" value="ECO:0007669"/>
    <property type="project" value="UniProtKB-KW"/>
</dbReference>
<evidence type="ECO:0000256" key="5">
    <source>
        <dbReference type="ARBA" id="ARBA00023004"/>
    </source>
</evidence>
<proteinExistence type="predicted"/>
<dbReference type="SFLD" id="SFLDG01067">
    <property type="entry name" value="SPASM/twitch_domain_containing"/>
    <property type="match status" value="1"/>
</dbReference>
<dbReference type="InterPro" id="IPR050377">
    <property type="entry name" value="Radical_SAM_PqqE_MftC-like"/>
</dbReference>
<protein>
    <submittedName>
        <fullName evidence="8">Radical SAM superfamily enzyme, MoaA/NifB/PqqE/SkfB family</fullName>
    </submittedName>
</protein>
<dbReference type="Proteomes" id="UP000288892">
    <property type="component" value="Unassembled WGS sequence"/>
</dbReference>
<dbReference type="SUPFAM" id="SSF102114">
    <property type="entry name" value="Radical SAM enzymes"/>
    <property type="match status" value="1"/>
</dbReference>
<dbReference type="PANTHER" id="PTHR11228:SF7">
    <property type="entry name" value="PQQA PEPTIDE CYCLASE"/>
    <property type="match status" value="1"/>
</dbReference>
<evidence type="ECO:0000256" key="3">
    <source>
        <dbReference type="ARBA" id="ARBA00022691"/>
    </source>
</evidence>
<reference evidence="8 9" key="1">
    <citation type="submission" date="2017-01" db="EMBL/GenBank/DDBJ databases">
        <title>The cable genome- insights into the physiology and evolution of filamentous bacteria capable of sulfide oxidation via long distance electron transfer.</title>
        <authorList>
            <person name="Schreiber L."/>
            <person name="Bjerg J.T."/>
            <person name="Boggild A."/>
            <person name="Van De Vossenberg J."/>
            <person name="Meysman F."/>
            <person name="Nielsen L.P."/>
            <person name="Schramm A."/>
            <person name="Kjeldsen K.U."/>
        </authorList>
    </citation>
    <scope>NUCLEOTIDE SEQUENCE [LARGE SCALE GENOMIC DNA]</scope>
    <source>
        <strain evidence="8">A5</strain>
    </source>
</reference>
<dbReference type="Pfam" id="PF13186">
    <property type="entry name" value="SPASM"/>
    <property type="match status" value="1"/>
</dbReference>
<keyword evidence="2" id="KW-0004">4Fe-4S</keyword>
<dbReference type="Gene3D" id="3.20.20.70">
    <property type="entry name" value="Aldolase class I"/>
    <property type="match status" value="1"/>
</dbReference>
<evidence type="ECO:0000313" key="8">
    <source>
        <dbReference type="EMBL" id="RWX52450.1"/>
    </source>
</evidence>
<keyword evidence="5" id="KW-0408">Iron</keyword>
<dbReference type="PANTHER" id="PTHR11228">
    <property type="entry name" value="RADICAL SAM DOMAIN PROTEIN"/>
    <property type="match status" value="1"/>
</dbReference>
<dbReference type="InterPro" id="IPR013785">
    <property type="entry name" value="Aldolase_TIM"/>
</dbReference>
<dbReference type="InterPro" id="IPR007197">
    <property type="entry name" value="rSAM"/>
</dbReference>
<keyword evidence="4" id="KW-0479">Metal-binding</keyword>
<dbReference type="EMBL" id="MTKS01000011">
    <property type="protein sequence ID" value="RWX52450.1"/>
    <property type="molecule type" value="Genomic_DNA"/>
</dbReference>
<gene>
    <name evidence="8" type="ORF">VU01_10114</name>
</gene>
<keyword evidence="9" id="KW-1185">Reference proteome</keyword>
<evidence type="ECO:0000256" key="6">
    <source>
        <dbReference type="ARBA" id="ARBA00023014"/>
    </source>
</evidence>
<keyword evidence="3" id="KW-0949">S-adenosyl-L-methionine</keyword>
<dbReference type="GO" id="GO:0003824">
    <property type="term" value="F:catalytic activity"/>
    <property type="evidence" value="ECO:0007669"/>
    <property type="project" value="InterPro"/>
</dbReference>
<evidence type="ECO:0000256" key="2">
    <source>
        <dbReference type="ARBA" id="ARBA00022485"/>
    </source>
</evidence>
<dbReference type="InterPro" id="IPR017200">
    <property type="entry name" value="PqqE-like"/>
</dbReference>
<evidence type="ECO:0000259" key="7">
    <source>
        <dbReference type="PROSITE" id="PS51918"/>
    </source>
</evidence>
<dbReference type="AlphaFoldDB" id="A0A444JH74"/>
<organism evidence="8 9">
    <name type="scientific">Candidatus Electrothrix marina</name>
    <dbReference type="NCBI Taxonomy" id="1859130"/>
    <lineage>
        <taxon>Bacteria</taxon>
        <taxon>Pseudomonadati</taxon>
        <taxon>Thermodesulfobacteriota</taxon>
        <taxon>Desulfobulbia</taxon>
        <taxon>Desulfobulbales</taxon>
        <taxon>Desulfobulbaceae</taxon>
        <taxon>Candidatus Electrothrix</taxon>
    </lineage>
</organism>
<dbReference type="CDD" id="cd01335">
    <property type="entry name" value="Radical_SAM"/>
    <property type="match status" value="1"/>
</dbReference>
<dbReference type="SFLD" id="SFLDG01386">
    <property type="entry name" value="main_SPASM_domain-containing"/>
    <property type="match status" value="1"/>
</dbReference>
<accession>A0A444JH74</accession>
<evidence type="ECO:0000256" key="4">
    <source>
        <dbReference type="ARBA" id="ARBA00022723"/>
    </source>
</evidence>